<sequence length="58" mass="6236">MQVKALMAATLLFLLPGASHATHLMYMPFETALSLAVFERAPSLASQLPQGSGCTQRM</sequence>
<evidence type="ECO:0000313" key="3">
    <source>
        <dbReference type="Proteomes" id="UP000325779"/>
    </source>
</evidence>
<reference evidence="2 3" key="1">
    <citation type="submission" date="2019-09" db="EMBL/GenBank/DDBJ databases">
        <authorList>
            <person name="Chandra G."/>
            <person name="Truman W A."/>
        </authorList>
    </citation>
    <scope>NUCLEOTIDE SEQUENCE [LARGE SCALE GENOMIC DNA]</scope>
    <source>
        <strain evidence="2">PS732</strain>
    </source>
</reference>
<name>A0ABD7VAQ0_PSEFL</name>
<feature type="chain" id="PRO_5044828941" evidence="1">
    <location>
        <begin position="22"/>
        <end position="58"/>
    </location>
</feature>
<proteinExistence type="predicted"/>
<dbReference type="AlphaFoldDB" id="A0ABD7VAQ0"/>
<evidence type="ECO:0000313" key="2">
    <source>
        <dbReference type="EMBL" id="VVO59494.1"/>
    </source>
</evidence>
<dbReference type="RefSeq" id="WP_224790547.1">
    <property type="nucleotide sequence ID" value="NZ_CABVIJ010000003.1"/>
</dbReference>
<dbReference type="EMBL" id="CABVIJ010000003">
    <property type="protein sequence ID" value="VVO59494.1"/>
    <property type="molecule type" value="Genomic_DNA"/>
</dbReference>
<feature type="signal peptide" evidence="1">
    <location>
        <begin position="1"/>
        <end position="21"/>
    </location>
</feature>
<evidence type="ECO:0000256" key="1">
    <source>
        <dbReference type="SAM" id="SignalP"/>
    </source>
</evidence>
<keyword evidence="1" id="KW-0732">Signal</keyword>
<comment type="caution">
    <text evidence="2">The sequence shown here is derived from an EMBL/GenBank/DDBJ whole genome shotgun (WGS) entry which is preliminary data.</text>
</comment>
<protein>
    <submittedName>
        <fullName evidence="2">Uncharacterized protein</fullName>
    </submittedName>
</protein>
<organism evidence="2 3">
    <name type="scientific">Pseudomonas fluorescens</name>
    <dbReference type="NCBI Taxonomy" id="294"/>
    <lineage>
        <taxon>Bacteria</taxon>
        <taxon>Pseudomonadati</taxon>
        <taxon>Pseudomonadota</taxon>
        <taxon>Gammaproteobacteria</taxon>
        <taxon>Pseudomonadales</taxon>
        <taxon>Pseudomonadaceae</taxon>
        <taxon>Pseudomonas</taxon>
    </lineage>
</organism>
<gene>
    <name evidence="2" type="ORF">PS732_00736</name>
</gene>
<accession>A0ABD7VAQ0</accession>
<dbReference type="Proteomes" id="UP000325779">
    <property type="component" value="Unassembled WGS sequence"/>
</dbReference>